<dbReference type="CDD" id="cd03571">
    <property type="entry name" value="ENTH"/>
    <property type="match status" value="1"/>
</dbReference>
<keyword evidence="4" id="KW-0333">Golgi apparatus</keyword>
<feature type="compositionally biased region" description="Basic and acidic residues" evidence="6">
    <location>
        <begin position="149"/>
        <end position="161"/>
    </location>
</feature>
<keyword evidence="5" id="KW-0968">Cytoplasmic vesicle</keyword>
<feature type="compositionally biased region" description="Low complexity" evidence="6">
    <location>
        <begin position="339"/>
        <end position="350"/>
    </location>
</feature>
<dbReference type="Proteomes" id="UP001632038">
    <property type="component" value="Unassembled WGS sequence"/>
</dbReference>
<feature type="region of interest" description="Disordered" evidence="6">
    <location>
        <begin position="422"/>
        <end position="441"/>
    </location>
</feature>
<feature type="region of interest" description="Disordered" evidence="6">
    <location>
        <begin position="708"/>
        <end position="738"/>
    </location>
</feature>
<protein>
    <recommendedName>
        <fullName evidence="7">ENTH domain-containing protein</fullName>
    </recommendedName>
</protein>
<feature type="region of interest" description="Disordered" evidence="6">
    <location>
        <begin position="563"/>
        <end position="619"/>
    </location>
</feature>
<sequence length="923" mass="98308">MKKAIGQTVRDLKREVNKKVLKVPSIEQKVLDATSNEPWGPHGKDLAYIAQATRNYHEYQMIMSVIWKRTNDTGKNWRHVYKALIVLEYLVANGSERVIDDIREHAYQISTLSDFQYIDSSGKDQGNNVRKKSQALVVLVNDKERIQEARQKAATNRDKYRGTPAGGMYRSGSSPGSGGYGDRPDDERYGNRDDDRNSYGREREWGSRDDDRYGRQGESYGRDGDRYSRDNEERYGRDGYKDDEYQYGSRSRSADRDRTRSNEDDGQYSSRGSGAKADDHSQDGSSTGRSLDRKYSGQSFDVPPSYEDAVGANRSPPYNDRDGDSSLGYVPKASSPTGVSPSHASNVAVPSPAPAEPPASAQPTTHHIKKEVDGFDEFDPRGSFSAASPTSNVAAPATSAVEVDLLGSLSESYNSNSFALVPASQPTETSEANASPDFNSGPTVVATSLESTPFDDPFGDGPFKAVSSANSVSIQQQITTSTISFNSSSSQSLDVPQQIPQTAAPEFGGPFYDATYMPSGPSGGVQSPPSSTIVQQEFSTLNQDFDILADILPPSAPSSFVNAQAGYSVPPNQSVSHSGFPPQTNQPGQNVQPNSFQAQNSLPAGYPAQLGQPSLQTNNYPLRSAESVSQTGFPTQNLALTYPVQAGQASQMGFQPQTAAYGQPNPNFYGSYNSQSVSTGPAAAAYTNSPANHNFLSQSGSNIPIASQMGPQSSTHMASVSTNPSSTGSSAIVPQSSNDKFETKSTVWADTLSRGLVNLNISGSKTNPLADIGVDFDAINRKDKRMEKPTTTTVTSNITMGKAMGSGSGIGRAGATALRPPPNPMMGSGMNVGMSGGPGPGMGMGGYGVSQPVGRGMGMGMGMNMGGNMGMGMNMGMGQGNMGMGMNMQQPMGNPPGSTMPGAYNQNMGTGNYNQQQYGGGYR</sequence>
<organism evidence="8 9">
    <name type="scientific">Castilleja foliolosa</name>
    <dbReference type="NCBI Taxonomy" id="1961234"/>
    <lineage>
        <taxon>Eukaryota</taxon>
        <taxon>Viridiplantae</taxon>
        <taxon>Streptophyta</taxon>
        <taxon>Embryophyta</taxon>
        <taxon>Tracheophyta</taxon>
        <taxon>Spermatophyta</taxon>
        <taxon>Magnoliopsida</taxon>
        <taxon>eudicotyledons</taxon>
        <taxon>Gunneridae</taxon>
        <taxon>Pentapetalae</taxon>
        <taxon>asterids</taxon>
        <taxon>lamiids</taxon>
        <taxon>Lamiales</taxon>
        <taxon>Orobanchaceae</taxon>
        <taxon>Pedicularideae</taxon>
        <taxon>Castillejinae</taxon>
        <taxon>Castilleja</taxon>
    </lineage>
</organism>
<dbReference type="InterPro" id="IPR013809">
    <property type="entry name" value="ENTH"/>
</dbReference>
<comment type="caution">
    <text evidence="8">The sequence shown here is derived from an EMBL/GenBank/DDBJ whole genome shotgun (WGS) entry which is preliminary data.</text>
</comment>
<evidence type="ECO:0000313" key="9">
    <source>
        <dbReference type="Proteomes" id="UP001632038"/>
    </source>
</evidence>
<evidence type="ECO:0000259" key="7">
    <source>
        <dbReference type="PROSITE" id="PS50942"/>
    </source>
</evidence>
<feature type="compositionally biased region" description="Basic and acidic residues" evidence="6">
    <location>
        <begin position="252"/>
        <end position="263"/>
    </location>
</feature>
<dbReference type="InterPro" id="IPR008942">
    <property type="entry name" value="ENTH_VHS"/>
</dbReference>
<feature type="region of interest" description="Disordered" evidence="6">
    <location>
        <begin position="149"/>
        <end position="396"/>
    </location>
</feature>
<evidence type="ECO:0000313" key="8">
    <source>
        <dbReference type="EMBL" id="KAL3634349.1"/>
    </source>
</evidence>
<dbReference type="PANTHER" id="PTHR12276">
    <property type="entry name" value="EPSIN/ENT-RELATED"/>
    <property type="match status" value="1"/>
</dbReference>
<feature type="compositionally biased region" description="Low complexity" evidence="6">
    <location>
        <begin position="719"/>
        <end position="730"/>
    </location>
</feature>
<gene>
    <name evidence="8" type="ORF">CASFOL_021403</name>
</gene>
<dbReference type="PANTHER" id="PTHR12276:SF91">
    <property type="entry name" value="CLATHRIN INTERACTOR EPSIN 2-RELATED"/>
    <property type="match status" value="1"/>
</dbReference>
<reference evidence="9" key="1">
    <citation type="journal article" date="2024" name="IScience">
        <title>Strigolactones Initiate the Formation of Haustorium-like Structures in Castilleja.</title>
        <authorList>
            <person name="Buerger M."/>
            <person name="Peterson D."/>
            <person name="Chory J."/>
        </authorList>
    </citation>
    <scope>NUCLEOTIDE SEQUENCE [LARGE SCALE GENOMIC DNA]</scope>
</reference>
<comment type="subcellular location">
    <subcellularLocation>
        <location evidence="1">Cytoplasmic vesicle</location>
        <location evidence="1">Clathrin-coated vesicle</location>
    </subcellularLocation>
    <subcellularLocation>
        <location evidence="2">Golgi apparatus</location>
    </subcellularLocation>
</comment>
<evidence type="ECO:0000256" key="4">
    <source>
        <dbReference type="ARBA" id="ARBA00023034"/>
    </source>
</evidence>
<dbReference type="SMART" id="SM00273">
    <property type="entry name" value="ENTH"/>
    <property type="match status" value="1"/>
</dbReference>
<proteinExistence type="inferred from homology"/>
<dbReference type="AlphaFoldDB" id="A0ABD3CXP5"/>
<dbReference type="PROSITE" id="PS50942">
    <property type="entry name" value="ENTH"/>
    <property type="match status" value="1"/>
</dbReference>
<dbReference type="GO" id="GO:0005794">
    <property type="term" value="C:Golgi apparatus"/>
    <property type="evidence" value="ECO:0007669"/>
    <property type="project" value="UniProtKB-SubCell"/>
</dbReference>
<keyword evidence="9" id="KW-1185">Reference proteome</keyword>
<dbReference type="Pfam" id="PF01417">
    <property type="entry name" value="ENTH"/>
    <property type="match status" value="1"/>
</dbReference>
<accession>A0ABD3CXP5</accession>
<feature type="domain" description="ENTH" evidence="7">
    <location>
        <begin position="18"/>
        <end position="150"/>
    </location>
</feature>
<evidence type="ECO:0000256" key="3">
    <source>
        <dbReference type="ARBA" id="ARBA00010130"/>
    </source>
</evidence>
<comment type="similarity">
    <text evidence="3">Belongs to the epsin family.</text>
</comment>
<feature type="compositionally biased region" description="Polar residues" evidence="6">
    <location>
        <begin position="708"/>
        <end position="718"/>
    </location>
</feature>
<dbReference type="SUPFAM" id="SSF48464">
    <property type="entry name" value="ENTH/VHS domain"/>
    <property type="match status" value="1"/>
</dbReference>
<evidence type="ECO:0000256" key="1">
    <source>
        <dbReference type="ARBA" id="ARBA00004132"/>
    </source>
</evidence>
<dbReference type="Gene3D" id="1.25.40.90">
    <property type="match status" value="1"/>
</dbReference>
<feature type="compositionally biased region" description="Basic and acidic residues" evidence="6">
    <location>
        <begin position="182"/>
        <end position="244"/>
    </location>
</feature>
<name>A0ABD3CXP5_9LAMI</name>
<evidence type="ECO:0000256" key="5">
    <source>
        <dbReference type="ARBA" id="ARBA00023329"/>
    </source>
</evidence>
<dbReference type="FunFam" id="1.25.40.90:FF:000006">
    <property type="entry name" value="Clathrin interactor 1"/>
    <property type="match status" value="1"/>
</dbReference>
<evidence type="ECO:0000256" key="2">
    <source>
        <dbReference type="ARBA" id="ARBA00004555"/>
    </source>
</evidence>
<feature type="compositionally biased region" description="Polar residues" evidence="6">
    <location>
        <begin position="570"/>
        <end position="602"/>
    </location>
</feature>
<dbReference type="GO" id="GO:0030136">
    <property type="term" value="C:clathrin-coated vesicle"/>
    <property type="evidence" value="ECO:0007669"/>
    <property type="project" value="UniProtKB-SubCell"/>
</dbReference>
<evidence type="ECO:0000256" key="6">
    <source>
        <dbReference type="SAM" id="MobiDB-lite"/>
    </source>
</evidence>
<dbReference type="EMBL" id="JAVIJP010000028">
    <property type="protein sequence ID" value="KAL3634349.1"/>
    <property type="molecule type" value="Genomic_DNA"/>
</dbReference>